<proteinExistence type="predicted"/>
<dbReference type="PANTHER" id="PTHR33744:SF1">
    <property type="entry name" value="DNA-BINDING TRANSCRIPTIONAL ACTIVATOR ADER"/>
    <property type="match status" value="1"/>
</dbReference>
<dbReference type="Proteomes" id="UP000653411">
    <property type="component" value="Unassembled WGS sequence"/>
</dbReference>
<reference evidence="3" key="2">
    <citation type="submission" date="2020-09" db="EMBL/GenBank/DDBJ databases">
        <authorList>
            <person name="Sun Q."/>
            <person name="Zhou Y."/>
        </authorList>
    </citation>
    <scope>NUCLEOTIDE SEQUENCE</scope>
    <source>
        <strain evidence="3">CGMCC 4.7110</strain>
    </source>
</reference>
<sequence>MHDLSRPVAESSTSRRVRRIIQCLDADMVARQVAPVFPTAPAGRLGDDTCQAGSWEDMIRRSVELISHWMASGIQPGQYTLSELYEAARAVAGSGLAAEDAFRVCSATARALWEVLLRSVPAEDWGCLPPHMDVLWAFLDIASRTIKRAFDDHRELLSSSDNYRAGTLFVRICDRSPATIEDHDRADRLGFRFAEFYSPFVLAIVGGSAASHSYLAARLRATGALAHAEGRRVAGLTGPDFDWRTFLDGHPVSLATYPPTRQESLAEAVSELHDLVTLAARSGHQGQIHPEDFLAEMFLTNSPRLAERILERVFGRLEDQDDSGVLSATLTCLAANVFDRAATASALPVHRNTLLYRINRIEKLSGLDLDRHTHRELVRLAAIWKDGRISQFGQESRPRAYTGKRTRGAPSDAHAPSVPTVAEELPTRSCR</sequence>
<gene>
    <name evidence="3" type="ORF">GCM10011578_070290</name>
</gene>
<name>A0A917XKI0_9ACTN</name>
<feature type="domain" description="PucR C-terminal helix-turn-helix" evidence="2">
    <location>
        <begin position="327"/>
        <end position="381"/>
    </location>
</feature>
<evidence type="ECO:0000313" key="3">
    <source>
        <dbReference type="EMBL" id="GGN31961.1"/>
    </source>
</evidence>
<dbReference type="InterPro" id="IPR051448">
    <property type="entry name" value="CdaR-like_regulators"/>
</dbReference>
<reference evidence="3" key="1">
    <citation type="journal article" date="2014" name="Int. J. Syst. Evol. Microbiol.">
        <title>Complete genome sequence of Corynebacterium casei LMG S-19264T (=DSM 44701T), isolated from a smear-ripened cheese.</title>
        <authorList>
            <consortium name="US DOE Joint Genome Institute (JGI-PGF)"/>
            <person name="Walter F."/>
            <person name="Albersmeier A."/>
            <person name="Kalinowski J."/>
            <person name="Ruckert C."/>
        </authorList>
    </citation>
    <scope>NUCLEOTIDE SEQUENCE</scope>
    <source>
        <strain evidence="3">CGMCC 4.7110</strain>
    </source>
</reference>
<dbReference type="PANTHER" id="PTHR33744">
    <property type="entry name" value="CARBOHYDRATE DIACID REGULATOR"/>
    <property type="match status" value="1"/>
</dbReference>
<evidence type="ECO:0000256" key="1">
    <source>
        <dbReference type="SAM" id="MobiDB-lite"/>
    </source>
</evidence>
<dbReference type="RefSeq" id="WP_189266928.1">
    <property type="nucleotide sequence ID" value="NZ_BMML01000020.1"/>
</dbReference>
<accession>A0A917XKI0</accession>
<evidence type="ECO:0000313" key="4">
    <source>
        <dbReference type="Proteomes" id="UP000653411"/>
    </source>
</evidence>
<dbReference type="Pfam" id="PF13556">
    <property type="entry name" value="HTH_30"/>
    <property type="match status" value="1"/>
</dbReference>
<dbReference type="InterPro" id="IPR025736">
    <property type="entry name" value="PucR_C-HTH_dom"/>
</dbReference>
<dbReference type="Gene3D" id="1.10.10.2840">
    <property type="entry name" value="PucR C-terminal helix-turn-helix domain"/>
    <property type="match status" value="1"/>
</dbReference>
<feature type="region of interest" description="Disordered" evidence="1">
    <location>
        <begin position="395"/>
        <end position="431"/>
    </location>
</feature>
<organism evidence="3 4">
    <name type="scientific">Streptomyces fuscichromogenes</name>
    <dbReference type="NCBI Taxonomy" id="1324013"/>
    <lineage>
        <taxon>Bacteria</taxon>
        <taxon>Bacillati</taxon>
        <taxon>Actinomycetota</taxon>
        <taxon>Actinomycetes</taxon>
        <taxon>Kitasatosporales</taxon>
        <taxon>Streptomycetaceae</taxon>
        <taxon>Streptomyces</taxon>
    </lineage>
</organism>
<comment type="caution">
    <text evidence="3">The sequence shown here is derived from an EMBL/GenBank/DDBJ whole genome shotgun (WGS) entry which is preliminary data.</text>
</comment>
<dbReference type="EMBL" id="BMML01000020">
    <property type="protein sequence ID" value="GGN31961.1"/>
    <property type="molecule type" value="Genomic_DNA"/>
</dbReference>
<evidence type="ECO:0000259" key="2">
    <source>
        <dbReference type="Pfam" id="PF13556"/>
    </source>
</evidence>
<protein>
    <recommendedName>
        <fullName evidence="2">PucR C-terminal helix-turn-helix domain-containing protein</fullName>
    </recommendedName>
</protein>
<dbReference type="InterPro" id="IPR042070">
    <property type="entry name" value="PucR_C-HTH_sf"/>
</dbReference>
<keyword evidence="4" id="KW-1185">Reference proteome</keyword>
<dbReference type="AlphaFoldDB" id="A0A917XKI0"/>